<dbReference type="GO" id="GO:0005759">
    <property type="term" value="C:mitochondrial matrix"/>
    <property type="evidence" value="ECO:0007669"/>
    <property type="project" value="TreeGrafter"/>
</dbReference>
<dbReference type="GO" id="GO:2001294">
    <property type="term" value="P:malonyl-CoA catabolic process"/>
    <property type="evidence" value="ECO:0007669"/>
    <property type="project" value="TreeGrafter"/>
</dbReference>
<dbReference type="Pfam" id="PF05292">
    <property type="entry name" value="MCD"/>
    <property type="match status" value="2"/>
</dbReference>
<gene>
    <name evidence="2" type="ORF">WR25_00273</name>
</gene>
<dbReference type="AlphaFoldDB" id="A0A2A2J4Q4"/>
<dbReference type="GO" id="GO:0050080">
    <property type="term" value="F:malonyl-CoA decarboxylase activity"/>
    <property type="evidence" value="ECO:0007669"/>
    <property type="project" value="InterPro"/>
</dbReference>
<dbReference type="EMBL" id="LIAE01010685">
    <property type="protein sequence ID" value="PAV56594.1"/>
    <property type="molecule type" value="Genomic_DNA"/>
</dbReference>
<dbReference type="STRING" id="2018661.A0A2A2J4Q4"/>
<feature type="domain" description="Malonyl-CoA decarboxylase C-terminal" evidence="1">
    <location>
        <begin position="132"/>
        <end position="282"/>
    </location>
</feature>
<dbReference type="Proteomes" id="UP000218231">
    <property type="component" value="Unassembled WGS sequence"/>
</dbReference>
<dbReference type="GO" id="GO:0006633">
    <property type="term" value="P:fatty acid biosynthetic process"/>
    <property type="evidence" value="ECO:0007669"/>
    <property type="project" value="InterPro"/>
</dbReference>
<evidence type="ECO:0000313" key="3">
    <source>
        <dbReference type="Proteomes" id="UP000218231"/>
    </source>
</evidence>
<evidence type="ECO:0000313" key="2">
    <source>
        <dbReference type="EMBL" id="PAV56594.1"/>
    </source>
</evidence>
<dbReference type="PANTHER" id="PTHR28641:SF1">
    <property type="entry name" value="MALONYL-COA DECARBOXYLASE, MITOCHONDRIAL"/>
    <property type="match status" value="1"/>
</dbReference>
<dbReference type="InterPro" id="IPR042303">
    <property type="entry name" value="Malonyl_CoA_deC_C_sf"/>
</dbReference>
<keyword evidence="3" id="KW-1185">Reference proteome</keyword>
<accession>A0A2A2J4Q4</accession>
<feature type="domain" description="Malonyl-CoA decarboxylase C-terminal" evidence="1">
    <location>
        <begin position="306"/>
        <end position="343"/>
    </location>
</feature>
<dbReference type="GO" id="GO:0006085">
    <property type="term" value="P:acetyl-CoA biosynthetic process"/>
    <property type="evidence" value="ECO:0007669"/>
    <property type="project" value="TreeGrafter"/>
</dbReference>
<comment type="caution">
    <text evidence="2">The sequence shown here is derived from an EMBL/GenBank/DDBJ whole genome shotgun (WGS) entry which is preliminary data.</text>
</comment>
<reference evidence="2 3" key="1">
    <citation type="journal article" date="2017" name="Curr. Biol.">
        <title>Genome architecture and evolution of a unichromosomal asexual nematode.</title>
        <authorList>
            <person name="Fradin H."/>
            <person name="Zegar C."/>
            <person name="Gutwein M."/>
            <person name="Lucas J."/>
            <person name="Kovtun M."/>
            <person name="Corcoran D."/>
            <person name="Baugh L.R."/>
            <person name="Kiontke K."/>
            <person name="Gunsalus K."/>
            <person name="Fitch D.H."/>
            <person name="Piano F."/>
        </authorList>
    </citation>
    <scope>NUCLEOTIDE SEQUENCE [LARGE SCALE GENOMIC DNA]</scope>
    <source>
        <strain evidence="2">PF1309</strain>
    </source>
</reference>
<protein>
    <recommendedName>
        <fullName evidence="1">Malonyl-CoA decarboxylase C-terminal domain-containing protein</fullName>
    </recommendedName>
</protein>
<organism evidence="2 3">
    <name type="scientific">Diploscapter pachys</name>
    <dbReference type="NCBI Taxonomy" id="2018661"/>
    <lineage>
        <taxon>Eukaryota</taxon>
        <taxon>Metazoa</taxon>
        <taxon>Ecdysozoa</taxon>
        <taxon>Nematoda</taxon>
        <taxon>Chromadorea</taxon>
        <taxon>Rhabditida</taxon>
        <taxon>Rhabditina</taxon>
        <taxon>Rhabditomorpha</taxon>
        <taxon>Rhabditoidea</taxon>
        <taxon>Rhabditidae</taxon>
        <taxon>Diploscapter</taxon>
    </lineage>
</organism>
<proteinExistence type="predicted"/>
<evidence type="ECO:0000259" key="1">
    <source>
        <dbReference type="Pfam" id="PF05292"/>
    </source>
</evidence>
<sequence>MLIRIFRSNFRLVRGFSQTFSNKAGPSSIYSLQGLDHKTEGDQLLTFAKSLVQEYWTLKREDQEEFFVKLATNYGANKAALEHAITLFQKNPSYFVEVRNTATPLYYKLLKMVANLPGGVKTVCDMRAHILIAENEAVHPIRGIVDFRKRIGAHRRCFYFGHQAMPREPLVMVHVALMDRIADNVQTIVKSEDDTFDENLHTTAIYYSITSIQKGLSGIDLGNMLIKQVATKISSELPNIKTHCTLSPIPGFRAWLLRCLHEHSEYGQIVDDFIIRTVRRATGKQNLSKDEVTDLLIKNFSNSNFSANFHLRNGAEMYRINWRGDTSNRGLENSLGIMVNYRYRLESMHKNSHKYSTDKIITVSDSIIKLLGPKLTDIVRN</sequence>
<dbReference type="InterPro" id="IPR038917">
    <property type="entry name" value="Malonyl_CoA_deC"/>
</dbReference>
<name>A0A2A2J4Q4_9BILA</name>
<dbReference type="InterPro" id="IPR007956">
    <property type="entry name" value="Malonyl_CoA_deC_C"/>
</dbReference>
<dbReference type="GO" id="GO:0005782">
    <property type="term" value="C:peroxisomal matrix"/>
    <property type="evidence" value="ECO:0007669"/>
    <property type="project" value="TreeGrafter"/>
</dbReference>
<dbReference type="PANTHER" id="PTHR28641">
    <property type="match status" value="1"/>
</dbReference>
<dbReference type="OrthoDB" id="426718at2759"/>
<dbReference type="Gene3D" id="3.40.630.150">
    <property type="entry name" value="Malonyl-CoA decarboxylase, catalytic domain"/>
    <property type="match status" value="2"/>
</dbReference>